<organism evidence="1 2">
    <name type="scientific">Puccinia graminis f. sp. tritici</name>
    <dbReference type="NCBI Taxonomy" id="56615"/>
    <lineage>
        <taxon>Eukaryota</taxon>
        <taxon>Fungi</taxon>
        <taxon>Dikarya</taxon>
        <taxon>Basidiomycota</taxon>
        <taxon>Pucciniomycotina</taxon>
        <taxon>Pucciniomycetes</taxon>
        <taxon>Pucciniales</taxon>
        <taxon>Pucciniaceae</taxon>
        <taxon>Puccinia</taxon>
    </lineage>
</organism>
<dbReference type="AlphaFoldDB" id="A0A5B0NW72"/>
<protein>
    <submittedName>
        <fullName evidence="1">Uncharacterized protein</fullName>
    </submittedName>
</protein>
<sequence length="339" mass="39618">MSKSSVLKNVLAQIKLKRLHFLSVITGHQFIKLAMQGIMGNEQTSCWNLRQNLIRKASESQDYDKREFEDQYHELRNLISEIKSQSVSGSLDKIKTHYSRKLMDKISEFKIMTIHSPIRILLQNHSESWTYVKLIASQEFSSISSTNANKLILLLEHGHRLRRNLPILHRIYYCMTKTEDDEKGLIMDLVGRRLKLIENKIKKGELKIMREIYEIIQQNLSQICYKTWTNKLLKPLSILPHYSAKLFDDLLFESSKHTILSKFSSYERLFNASVFNGPITIDLLTPEAHTKLNEFFNDTLLASVEEEIEFMAYMLKKGRIDTHLEKDVGYVFRDAIMPS</sequence>
<evidence type="ECO:0000313" key="2">
    <source>
        <dbReference type="Proteomes" id="UP000325313"/>
    </source>
</evidence>
<evidence type="ECO:0000313" key="1">
    <source>
        <dbReference type="EMBL" id="KAA1093491.1"/>
    </source>
</evidence>
<dbReference type="Proteomes" id="UP000325313">
    <property type="component" value="Unassembled WGS sequence"/>
</dbReference>
<proteinExistence type="predicted"/>
<gene>
    <name evidence="1" type="ORF">PGTUg99_022557</name>
</gene>
<comment type="caution">
    <text evidence="1">The sequence shown here is derived from an EMBL/GenBank/DDBJ whole genome shotgun (WGS) entry which is preliminary data.</text>
</comment>
<reference evidence="1 2" key="1">
    <citation type="submission" date="2019-05" db="EMBL/GenBank/DDBJ databases">
        <title>Emergence of the Ug99 lineage of the wheat stem rust pathogen through somatic hybridization.</title>
        <authorList>
            <person name="Li F."/>
            <person name="Upadhyaya N.M."/>
            <person name="Sperschneider J."/>
            <person name="Matny O."/>
            <person name="Nguyen-Phuc H."/>
            <person name="Mago R."/>
            <person name="Raley C."/>
            <person name="Miller M.E."/>
            <person name="Silverstein K.A.T."/>
            <person name="Henningsen E."/>
            <person name="Hirsch C.D."/>
            <person name="Visser B."/>
            <person name="Pretorius Z.A."/>
            <person name="Steffenson B.J."/>
            <person name="Schwessinger B."/>
            <person name="Dodds P.N."/>
            <person name="Figueroa M."/>
        </authorList>
    </citation>
    <scope>NUCLEOTIDE SEQUENCE [LARGE SCALE GENOMIC DNA]</scope>
    <source>
        <strain evidence="1 2">Ug99</strain>
    </source>
</reference>
<dbReference type="EMBL" id="VDEP01000374">
    <property type="protein sequence ID" value="KAA1093491.1"/>
    <property type="molecule type" value="Genomic_DNA"/>
</dbReference>
<accession>A0A5B0NW72</accession>
<name>A0A5B0NW72_PUCGR</name>